<dbReference type="GO" id="GO:0005509">
    <property type="term" value="F:calcium ion binding"/>
    <property type="evidence" value="ECO:0007669"/>
    <property type="project" value="InterPro"/>
</dbReference>
<evidence type="ECO:0000259" key="5">
    <source>
        <dbReference type="PROSITE" id="PS50222"/>
    </source>
</evidence>
<dbReference type="Pfam" id="PF25036">
    <property type="entry name" value="VPS13_VAB"/>
    <property type="match status" value="1"/>
</dbReference>
<evidence type="ECO:0000313" key="6">
    <source>
        <dbReference type="EMBL" id="CAD9667304.1"/>
    </source>
</evidence>
<feature type="domain" description="EF-hand" evidence="5">
    <location>
        <begin position="497"/>
        <end position="532"/>
    </location>
</feature>
<sequence>MLQGLVNKLVTKYLSDIFSYSELEVTGIGDFCFKDLELKPSILPANLPVKLRSCTIDVFHVKVLPLKIFSVSASYAISVKISKVDLLVEELPESEWDEKVEFESLKAAKLAAALAVRDAAIQALETKLFALQGTLDHSTGDSSLMSLLKNVAVRVAGNIEVAVDNVDVSYYFKGQDCTGDVGFSIERIELSNTDTSPVLEVIQHTGEASEEELGCCSPKAFEDARVAGITVEPVQGATEKIVRKQFEMVGFSVFLQHNKPNQPSKRTTIVKSFNVESVLAVNLADNPGVTFGIVELRVSHIDVVSTADDIVALSFMGASLSRQAKWKEWCASRFDSLVQIGLTSLEISGCYEVYGKMVQAGSHSIKDNRVKKPKAVPPGSTFSGYDHLISDLSWIEQCELRAHPRTIASILQAVSILAARKEKDKMTSKTEENRQTRLAGQGRLSSWWNWAIGSTNESDSRAGGTLSVENYQDLAKTAHDLSLAVGADREFSGDDKKMKAYFRTIFDAIDKDGSGDIDPAELQVCLAMSGTTLSAKSVLELVQKFDTDNSGSINFDEFHALCKLAPSYIKKNGGEQPVPVFAFGMSIESFNISLATSEKRERFDQCKLEVKFGSIGFVVAAEGVQNLNIGKKSIHTSLFDMDIFLEGPNGDKLHYVTSKSDVVNNQEEQTDGTLPEELVLKVRVLELLVEPVVDGTTPFCAMFELDADGKRLRHATTQMGVLGPGQQDRGMKRYEMPGRTEVLDEASPALEFVLDYSKASECSIELQLLETPSKTAGFIATVVGRQEQPVELGDNDVLIDKTIMKIPLDEKASFSRLISSRRSFEEWVHLDEDKGKILVRFETERRRKANNKAMLVLSRRSFFELQLAASASIGYMDVASGITVSRIDINDDPSALGMLERVSNDCVAGENELDRNGWTAIKHTTTDSWRYSKLVVDFAVPKVSSGLTVASWTVSAGSEFVGSKMVSMTDSIVRLGEIQNLHQTLNRDESANVTIEIVFSNKSKGTVTLKLQDLVAAVIETGAYSGTFDVAENSTKVEILAKKVNKAEDSPNLDGHTDSCDGWGAGKPADFLGLSVFPPLSEKHVASMHVKVVSARGLRAADFGGTSDPYCILRCHGQEHRTHVVSKNLNPVWEDKEETSHFVFGPFAGVSLAAESPEDLHITVNDSDFGGEWNDDLLGVAHIPLNSLYEKIAAIGTPDGGGHEEFNRTGRIKRRDSEVPLEELTLWVPLHMQDSTDGSKGDEPDGAVQLKVWMEPVKETIRPVSILPFAVDFTCLMNVSLPVIHISKERSYNQSGRTIEIYMNRPMIMLRVNEGASNALMASLRLHNELFAKAENILSVDLEGLNNDGEECNAAENGDEDLEDEVASIDRERLDSGVDEDFISVASEQDAPDESRTKRPGPFGLDEENFDDDIEDFYSVREGDRKSMRSTQSVDFYSVLSYDTTAVRKNNEAKLMHSRLKLKCEFHVDEFELLFRLVSRQDGNSYPIVRLRFEDMQFSSTYSLHPSGIPRFSIRFELESFGLEDCSQKHNLIGRRLGSKYSDDNLNSTTSQSKHQGADLPQIRFSILYDTPKGEKMNSDAVPTLLVGFQVNSMYVLASALILFGARLQALLFIEPDDALPGEAVVQQDDVELQEETSQDTVGMFLPISKFRFTSQFRDVEFHLMKRRFLGFNRRGKKMRLPPKSLIVRTSSWVNYDVNSRESGFQFNLSGQTENEMRGVPAAENIRVGGVCSVVIDHTHLERHMFVEIPEDYYSGTNVIVEPFTFQMEIITHPIRLAESLQLDREKAGSNRAQDLQASAENGMDSFFGSVQSMSSQQSLFQELDKSEDPITQAAQDLAANGVHIENDDIWGVNEYVKDSKKLMEGELENARNESFKISRVFKFTLDGLESRFDTGDHVFLMQISDAQMKYLSKLSEQEEDDGATNAMGQTDSTFGSDLNLHVEESIRASLTDKNVDVLPRDEAQKLGKTSVFSRITSKRMRSLLSSRTSTESIRGQKGSVLFRNRSSLRSKRISNNSSAQEETEEEDDERMLPNWFFPEYFPMLVLCPVVSTFRNRGESSIPGYWNVKQDNESLSRISLSALAKSQDEISFDQLDIHLNQIMLGLGNNTDGFPQPFLRFVLAQLHLVGCSRSLFVHDMEVRGYMSLTSTTYNQISKCWEPFLEPWSLCMLAERNKRHVHGLLFQALASHRLNINITDSFLKSMTNFTAFLDPNFEPLDDERLHGTYCPNWVVNETGHTAKVWPVRNPKKQAASLKPTLMSYRGDVQEQIIESGEARKLHLHDVTALREKVMELLRQLRQNRKRLALRTLRALNKVVIRKKDEPKPAKTLQKKLSDFVEATTHPEMSSDLINELRQDLVRLFSYIDEDGSGEITCSELQQVLSRFGEPISVEEVLYSIGEMDDEGVEAVDAEETTICLEEFLNFFMPIQHTGGGDSQSVGMTVRCLGFKLVGLNDHITVPDPRDIPLAEQISLAPAKTTGLFMIRAHDRCVSRETSDTNLEDDELEDDETDENPLETFAKDNELTAESAGALFKQVLDATVLQRYTFIEFHDISLWLVANVKKMGRCSAGDVLFMETPVRLENRTMVPLEFLIVCEDLDTGEQIMEEPLFRLLPGEEESVPVKYLYAETFLASKGVYGFAMRPAYGMAGRRRLLRRGPNETKGPNKAGGARISSLGISKNGDSTVKDKQQVVDKWERSQMLVSFDGGQGVTVRKPPRNNDIILKEDGTALNDFYNKINKDGENVENGLICATNINLKRTEPVTERKGPDQFECIMLTQRNGMRKYEMKELCIIQILSAKNLLAADKGNTSDPYVCVTYGKEKHYTPVVKKTLNPTWANKATFRFGEKTPISAGRAIRLRVMDHDEYSSNDALGYVTIPMKDVMSWFDNRKSIALRSLDANNDDVVKQPGSHGTILKKTFPLREGKGVSKSKVSGTITIAISYERFAPSLDIPATCAQHIFSFYAPFTLENLLPYKVCIRISQFNTKTEEIVSKEEFFLPMGEKMPFYGIDGALFDYLNPRFLRKMKAQRGSTEDQKVPPPGRYIPGDHAALLQVCLRGDTPDTVSEWSSPVYYPNKGFWLKQSGTEADLAASICCEVERNAYKDGGGRRLILYAPYFVVNKSDLVLDYRPYISPDAADIAQRNKENKDQPNSKDKDDDFDENSFHGEFKNHILHNVLGETGIVGDPTAMWMEGHEPGFEPSDVRCLSVGDMIKGKVEIRGRPVGDPHSTFFSTPVENPFALIDDNLEAGLPGQVVLSCASVNPEFKHRSSALHIGKLLISFEKLGSLENLNIAPGNAITLAAYLTGTLAPTPYFCQAIEPDSDGVVYWPMETGLIVLDELPYESDEIESTSLIIEVFEISKKPANSVSSISMNGNGNDKVAVNESGQSLKSLGRCELSLATIMSQTEDALTPEFSQSITFSELSTVEASVHFMRVDMPCDDNLVEYKPTTYERSRAQRYGNILPYERQLAVQVSPMTGEYFRTTTVTITPKHMFGNLTSRSILIRQDGAPAASAKLLIAQPVSSTQSEEIKPSNTAFQFSVRPGLWVALRNETDYKKQFKCTEMVQARLAGPGAKWSAPFQLGDIDDFALQLRVHEDYVRHAKVWVDANTSPPAEYFVFRKLSSESTPNSIQNMTRDKTFAVCQVPAVKVGIWQNFKALFASRLPAKQILDALPYQPDILPPMMELPLALDLPPEEGLRIHAIIIPMKDKEYGGASPSLEDLDFRRAKRLRYKPGLLEKLKLENGSTVNLGVVPEGTRLCVRIMEKEGLEQLINEPGKSSKNHEKRDLRQMGPYAKRKRAKFMQNEKLFKQLEPKKPSTEILMNLSSVCISLFSSSRKLEIAYIACQRIHIEYSMEEIVQGGVNMIRSALEFSLAQFQIDSSQANAKYPVMLTSKPRKEVKVKDTMQVWTVKGRKTLHKPVLSSISEKAKSRTKLLGDRFRRRRAKDNFFQLQFVYDTGADGKSSFDVFRYFAVKLKPLNIKLDGSFVAGLLVIVDPLLRSQPETGSIEGEGKVLGTGGPMNDKGDETFAWVITELAKPITVPVQDTVYFDSIRIEETAFVITVNLGTDEELKELLREYGITPFYLGLIKRLSRLEDFSLDLTRGYFDAVTSHKFIERYYSRIVTDVLQQLHEVLLNFTKRLVKLVHNKRTTLDKVREPLVPVGGALIAYGPGSRPAILESKAEKLAALVIERFFMNYLNRRKIEEAKSRQSSFFSGMSRSSQRFVSGVKQGGCCGCSK</sequence>
<proteinExistence type="predicted"/>
<dbReference type="Pfam" id="PF13202">
    <property type="entry name" value="EF-hand_5"/>
    <property type="match status" value="1"/>
</dbReference>
<feature type="region of interest" description="Disordered" evidence="3">
    <location>
        <begin position="2655"/>
        <end position="2684"/>
    </location>
</feature>
<dbReference type="InterPro" id="IPR002048">
    <property type="entry name" value="EF_hand_dom"/>
</dbReference>
<evidence type="ECO:0008006" key="7">
    <source>
        <dbReference type="Google" id="ProtNLM"/>
    </source>
</evidence>
<feature type="compositionally biased region" description="Basic and acidic residues" evidence="3">
    <location>
        <begin position="3141"/>
        <end position="3161"/>
    </location>
</feature>
<dbReference type="Pfam" id="PF13499">
    <property type="entry name" value="EF-hand_7"/>
    <property type="match status" value="1"/>
</dbReference>
<dbReference type="PROSITE" id="PS50004">
    <property type="entry name" value="C2"/>
    <property type="match status" value="2"/>
</dbReference>
<evidence type="ECO:0000256" key="1">
    <source>
        <dbReference type="ARBA" id="ARBA00022723"/>
    </source>
</evidence>
<dbReference type="InterPro" id="IPR035892">
    <property type="entry name" value="C2_domain_sf"/>
</dbReference>
<feature type="region of interest" description="Disordered" evidence="3">
    <location>
        <begin position="3137"/>
        <end position="3161"/>
    </location>
</feature>
<dbReference type="Gene3D" id="1.10.238.10">
    <property type="entry name" value="EF-hand"/>
    <property type="match status" value="2"/>
</dbReference>
<dbReference type="Pfam" id="PF00168">
    <property type="entry name" value="C2"/>
    <property type="match status" value="2"/>
</dbReference>
<keyword evidence="1" id="KW-0479">Metal-binding</keyword>
<dbReference type="SUPFAM" id="SSF47473">
    <property type="entry name" value="EF-hand"/>
    <property type="match status" value="1"/>
</dbReference>
<organism evidence="6">
    <name type="scientific">Mucochytrium quahogii</name>
    <dbReference type="NCBI Taxonomy" id="96639"/>
    <lineage>
        <taxon>Eukaryota</taxon>
        <taxon>Sar</taxon>
        <taxon>Stramenopiles</taxon>
        <taxon>Bigyra</taxon>
        <taxon>Labyrinthulomycetes</taxon>
        <taxon>Thraustochytrida</taxon>
        <taxon>Thraustochytriidae</taxon>
        <taxon>Mucochytrium</taxon>
    </lineage>
</organism>
<dbReference type="PROSITE" id="PS00018">
    <property type="entry name" value="EF_HAND_1"/>
    <property type="match status" value="3"/>
</dbReference>
<dbReference type="PROSITE" id="PS50222">
    <property type="entry name" value="EF_HAND_2"/>
    <property type="match status" value="3"/>
</dbReference>
<evidence type="ECO:0000256" key="2">
    <source>
        <dbReference type="ARBA" id="ARBA00022837"/>
    </source>
</evidence>
<dbReference type="EMBL" id="HBHK01003387">
    <property type="protein sequence ID" value="CAD9667304.1"/>
    <property type="molecule type" value="Transcribed_RNA"/>
</dbReference>
<dbReference type="CDD" id="cd00051">
    <property type="entry name" value="EFh"/>
    <property type="match status" value="2"/>
</dbReference>
<dbReference type="SMART" id="SM00239">
    <property type="entry name" value="C2"/>
    <property type="match status" value="2"/>
</dbReference>
<feature type="region of interest" description="Disordered" evidence="3">
    <location>
        <begin position="1387"/>
        <end position="1407"/>
    </location>
</feature>
<feature type="domain" description="C2" evidence="4">
    <location>
        <begin position="2770"/>
        <end position="2894"/>
    </location>
</feature>
<dbReference type="InterPro" id="IPR011992">
    <property type="entry name" value="EF-hand-dom_pair"/>
</dbReference>
<dbReference type="InterPro" id="IPR009543">
    <property type="entry name" value="VPS13_VAB"/>
</dbReference>
<dbReference type="Gene3D" id="2.60.40.150">
    <property type="entry name" value="C2 domain"/>
    <property type="match status" value="2"/>
</dbReference>
<evidence type="ECO:0000256" key="3">
    <source>
        <dbReference type="SAM" id="MobiDB-lite"/>
    </source>
</evidence>
<keyword evidence="2" id="KW-0106">Calcium</keyword>
<feature type="domain" description="EF-hand" evidence="5">
    <location>
        <begin position="533"/>
        <end position="568"/>
    </location>
</feature>
<accession>A0A7S2RCS7</accession>
<dbReference type="PANTHER" id="PTHR45911">
    <property type="entry name" value="C2 DOMAIN-CONTAINING PROTEIN"/>
    <property type="match status" value="1"/>
</dbReference>
<protein>
    <recommendedName>
        <fullName evidence="7">Calmodulin</fullName>
    </recommendedName>
</protein>
<dbReference type="InterPro" id="IPR000008">
    <property type="entry name" value="C2_dom"/>
</dbReference>
<feature type="domain" description="C2" evidence="4">
    <location>
        <begin position="1068"/>
        <end position="1199"/>
    </location>
</feature>
<dbReference type="SUPFAM" id="SSF49562">
    <property type="entry name" value="C2 domain (Calcium/lipid-binding domain, CaLB)"/>
    <property type="match status" value="2"/>
</dbReference>
<dbReference type="SMART" id="SM00054">
    <property type="entry name" value="EFh"/>
    <property type="match status" value="3"/>
</dbReference>
<reference evidence="6" key="1">
    <citation type="submission" date="2021-01" db="EMBL/GenBank/DDBJ databases">
        <authorList>
            <person name="Corre E."/>
            <person name="Pelletier E."/>
            <person name="Niang G."/>
            <person name="Scheremetjew M."/>
            <person name="Finn R."/>
            <person name="Kale V."/>
            <person name="Holt S."/>
            <person name="Cochrane G."/>
            <person name="Meng A."/>
            <person name="Brown T."/>
            <person name="Cohen L."/>
        </authorList>
    </citation>
    <scope>NUCLEOTIDE SEQUENCE</scope>
    <source>
        <strain evidence="6">NY070348D</strain>
    </source>
</reference>
<name>A0A7S2RCS7_9STRA</name>
<dbReference type="InterPro" id="IPR018247">
    <property type="entry name" value="EF_Hand_1_Ca_BS"/>
</dbReference>
<evidence type="ECO:0000259" key="4">
    <source>
        <dbReference type="PROSITE" id="PS50004"/>
    </source>
</evidence>
<gene>
    <name evidence="6" type="ORF">QSP1433_LOCUS2037</name>
</gene>
<dbReference type="CDD" id="cd00030">
    <property type="entry name" value="C2"/>
    <property type="match status" value="2"/>
</dbReference>
<feature type="domain" description="EF-hand" evidence="5">
    <location>
        <begin position="2353"/>
        <end position="2388"/>
    </location>
</feature>